<keyword evidence="4" id="KW-1185">Reference proteome</keyword>
<protein>
    <recommendedName>
        <fullName evidence="5">NAD(P)-binding protein</fullName>
    </recommendedName>
</protein>
<dbReference type="AlphaFoldDB" id="A0AAD6IQC5"/>
<reference evidence="3" key="1">
    <citation type="submission" date="2023-01" db="EMBL/GenBank/DDBJ databases">
        <title>The chitinases involved in constricting ring structure development in the nematode-trapping fungus Drechslerella dactyloides.</title>
        <authorList>
            <person name="Wang R."/>
            <person name="Zhang L."/>
            <person name="Tang P."/>
            <person name="Li S."/>
            <person name="Liang L."/>
        </authorList>
    </citation>
    <scope>NUCLEOTIDE SEQUENCE</scope>
    <source>
        <strain evidence="3">YMF1.00031</strain>
    </source>
</reference>
<evidence type="ECO:0000313" key="3">
    <source>
        <dbReference type="EMBL" id="KAJ6255874.1"/>
    </source>
</evidence>
<evidence type="ECO:0000256" key="2">
    <source>
        <dbReference type="ARBA" id="ARBA00023002"/>
    </source>
</evidence>
<dbReference type="InterPro" id="IPR036291">
    <property type="entry name" value="NAD(P)-bd_dom_sf"/>
</dbReference>
<organism evidence="3 4">
    <name type="scientific">Drechslerella dactyloides</name>
    <name type="common">Nematode-trapping fungus</name>
    <name type="synonym">Arthrobotrys dactyloides</name>
    <dbReference type="NCBI Taxonomy" id="74499"/>
    <lineage>
        <taxon>Eukaryota</taxon>
        <taxon>Fungi</taxon>
        <taxon>Dikarya</taxon>
        <taxon>Ascomycota</taxon>
        <taxon>Pezizomycotina</taxon>
        <taxon>Orbiliomycetes</taxon>
        <taxon>Orbiliales</taxon>
        <taxon>Orbiliaceae</taxon>
        <taxon>Drechslerella</taxon>
    </lineage>
</organism>
<keyword evidence="2" id="KW-0560">Oxidoreductase</keyword>
<dbReference type="PANTHER" id="PTHR43180:SF80">
    <property type="entry name" value="NAD(P)-BINDING PROTEIN"/>
    <property type="match status" value="1"/>
</dbReference>
<dbReference type="SUPFAM" id="SSF51735">
    <property type="entry name" value="NAD(P)-binding Rossmann-fold domains"/>
    <property type="match status" value="1"/>
</dbReference>
<proteinExistence type="inferred from homology"/>
<dbReference type="InterPro" id="IPR002347">
    <property type="entry name" value="SDR_fam"/>
</dbReference>
<comment type="similarity">
    <text evidence="1">Belongs to the short-chain dehydrogenases/reductases (SDR) family.</text>
</comment>
<evidence type="ECO:0000256" key="1">
    <source>
        <dbReference type="ARBA" id="ARBA00006484"/>
    </source>
</evidence>
<sequence>MAPQTFTLSPSDISPAAFANRHVLITGGSSGIGLSTAELLLALAPTCKLSILDINPPPKTSPLHNRPSVFVVQGDIRDWKYQRAAFASAVQRHGELAGVFVNAGIGENSDVFFTDDLDADGQLKAIDHKVLDIDIRAAADTVKLAIHHMRRNNGGKGSGSIVCTASLAGYLASKGLPLYSAAKFGVVGLMRALKQDVARLNISISVVAPAITVTPLLTRDGASSLSSEVEKMTSHGVPLNKVESISTTSAWLLSLGQKGNGKGILVQADRMMDIEEGLATSRTSWMGEEMLDLFRGGRGMKDFSKLQSKL</sequence>
<name>A0AAD6IQC5_DREDA</name>
<gene>
    <name evidence="3" type="ORF">Dda_9333</name>
</gene>
<dbReference type="PANTHER" id="PTHR43180">
    <property type="entry name" value="3-OXOACYL-(ACYL-CARRIER-PROTEIN) REDUCTASE (AFU_ORTHOLOGUE AFUA_6G11210)"/>
    <property type="match status" value="1"/>
</dbReference>
<accession>A0AAD6IQC5</accession>
<dbReference type="EMBL" id="JAQGDS010000017">
    <property type="protein sequence ID" value="KAJ6255874.1"/>
    <property type="molecule type" value="Genomic_DNA"/>
</dbReference>
<evidence type="ECO:0000313" key="4">
    <source>
        <dbReference type="Proteomes" id="UP001221413"/>
    </source>
</evidence>
<comment type="caution">
    <text evidence="3">The sequence shown here is derived from an EMBL/GenBank/DDBJ whole genome shotgun (WGS) entry which is preliminary data.</text>
</comment>
<dbReference type="GO" id="GO:0016491">
    <property type="term" value="F:oxidoreductase activity"/>
    <property type="evidence" value="ECO:0007669"/>
    <property type="project" value="UniProtKB-KW"/>
</dbReference>
<evidence type="ECO:0008006" key="5">
    <source>
        <dbReference type="Google" id="ProtNLM"/>
    </source>
</evidence>
<dbReference type="Pfam" id="PF00106">
    <property type="entry name" value="adh_short"/>
    <property type="match status" value="1"/>
</dbReference>
<dbReference type="Gene3D" id="3.40.50.720">
    <property type="entry name" value="NAD(P)-binding Rossmann-like Domain"/>
    <property type="match status" value="1"/>
</dbReference>
<dbReference type="PRINTS" id="PR00081">
    <property type="entry name" value="GDHRDH"/>
</dbReference>
<dbReference type="Proteomes" id="UP001221413">
    <property type="component" value="Unassembled WGS sequence"/>
</dbReference>